<evidence type="ECO:0000256" key="1">
    <source>
        <dbReference type="SAM" id="Coils"/>
    </source>
</evidence>
<gene>
    <name evidence="3" type="ORF">R1flu_007884</name>
</gene>
<feature type="compositionally biased region" description="Acidic residues" evidence="2">
    <location>
        <begin position="696"/>
        <end position="713"/>
    </location>
</feature>
<keyword evidence="4" id="KW-1185">Reference proteome</keyword>
<evidence type="ECO:0000313" key="4">
    <source>
        <dbReference type="Proteomes" id="UP001605036"/>
    </source>
</evidence>
<feature type="region of interest" description="Disordered" evidence="2">
    <location>
        <begin position="121"/>
        <end position="144"/>
    </location>
</feature>
<sequence length="721" mass="80040">MNVEGIGTGEGRGDQARRMSWIKSALNRAAEVGGKNLGPNLTKTVRNYAGSVYQQAGHAVAGGAKIMQDRLSGRNLNNFKHAVRRLDEVALSSRGEERKQALLRWLGALKDIDKVTKSFSRRDSFSGSHDGSSSPRLSLDSSEAGLSPRRASMVLFYDPETSGEPLNFRDVFLRSHALENIVTSSILEAPDEEEVSMLLEIFGLCLNGGQELHNAIISSIQDLSKASSTYVSEVLIKREELLEMVRAAVTGLKLSPEIERLDSEIASLQSQLLEKGDGITVHDESGLMQPPTPGPETNTTADIIQLQVRLRQCLQKKASSLHQGDSPEERSGKVEKLKELTAALNRTSENTEKQIAKNRQQKLDAVNYRATKALEVTEAEKVVAGEVRELDKRRQALEAELAEVKSALAAATVRHINIQEEKEQFDTASSNIVAHLSVQEEELSKSINACKTEANIASIWVNFLEDTWVLQSASEEQKVKETEASWEESKQQFLQIAAINLAYHQEELALFLKRLNFCAEELEILRQKKSNVAELGMEGVIPDIVRAVRKTQGSYLETENQVEKTLKLISQLDEEVQAYRNGEVSEKSEAELKLSRAFEAVAKLGQEFDARQRPEMEVESKAIQHGRAILEKARAQVLETGAHIKLVASKNNPQKESGAQSVPKDETTRSPPEVKEASPIVNTVEDNNKEEKDDKDSPEEETEGWEFDELEEEVSPKAKDN</sequence>
<dbReference type="Proteomes" id="UP001605036">
    <property type="component" value="Unassembled WGS sequence"/>
</dbReference>
<dbReference type="AlphaFoldDB" id="A0ABD1Z0E0"/>
<evidence type="ECO:0000313" key="3">
    <source>
        <dbReference type="EMBL" id="KAL2636405.1"/>
    </source>
</evidence>
<feature type="compositionally biased region" description="Low complexity" evidence="2">
    <location>
        <begin position="125"/>
        <end position="142"/>
    </location>
</feature>
<organism evidence="3 4">
    <name type="scientific">Riccia fluitans</name>
    <dbReference type="NCBI Taxonomy" id="41844"/>
    <lineage>
        <taxon>Eukaryota</taxon>
        <taxon>Viridiplantae</taxon>
        <taxon>Streptophyta</taxon>
        <taxon>Embryophyta</taxon>
        <taxon>Marchantiophyta</taxon>
        <taxon>Marchantiopsida</taxon>
        <taxon>Marchantiidae</taxon>
        <taxon>Marchantiales</taxon>
        <taxon>Ricciaceae</taxon>
        <taxon>Riccia</taxon>
    </lineage>
</organism>
<proteinExistence type="predicted"/>
<protein>
    <submittedName>
        <fullName evidence="3">Uncharacterized protein</fullName>
    </submittedName>
</protein>
<keyword evidence="1" id="KW-0175">Coiled coil</keyword>
<name>A0ABD1Z0E0_9MARC</name>
<feature type="region of interest" description="Disordered" evidence="2">
    <location>
        <begin position="647"/>
        <end position="721"/>
    </location>
</feature>
<dbReference type="PANTHER" id="PTHR34121">
    <property type="entry name" value="MYOSIN-11"/>
    <property type="match status" value="1"/>
</dbReference>
<dbReference type="PANTHER" id="PTHR34121:SF1">
    <property type="entry name" value="FILAMIN-A-INTERACTING PROTEIN 1"/>
    <property type="match status" value="1"/>
</dbReference>
<reference evidence="3 4" key="1">
    <citation type="submission" date="2024-09" db="EMBL/GenBank/DDBJ databases">
        <title>Chromosome-scale assembly of Riccia fluitans.</title>
        <authorList>
            <person name="Paukszto L."/>
            <person name="Sawicki J."/>
            <person name="Karawczyk K."/>
            <person name="Piernik-Szablinska J."/>
            <person name="Szczecinska M."/>
            <person name="Mazdziarz M."/>
        </authorList>
    </citation>
    <scope>NUCLEOTIDE SEQUENCE [LARGE SCALE GENOMIC DNA]</scope>
    <source>
        <strain evidence="3">Rf_01</strain>
        <tissue evidence="3">Aerial parts of the thallus</tissue>
    </source>
</reference>
<feature type="compositionally biased region" description="Basic and acidic residues" evidence="2">
    <location>
        <begin position="686"/>
        <end position="695"/>
    </location>
</feature>
<comment type="caution">
    <text evidence="3">The sequence shown here is derived from an EMBL/GenBank/DDBJ whole genome shotgun (WGS) entry which is preliminary data.</text>
</comment>
<feature type="compositionally biased region" description="Polar residues" evidence="2">
    <location>
        <begin position="649"/>
        <end position="660"/>
    </location>
</feature>
<feature type="compositionally biased region" description="Basic and acidic residues" evidence="2">
    <location>
        <begin position="663"/>
        <end position="676"/>
    </location>
</feature>
<feature type="coiled-coil region" evidence="1">
    <location>
        <begin position="387"/>
        <end position="414"/>
    </location>
</feature>
<dbReference type="EMBL" id="JBHFFA010000003">
    <property type="protein sequence ID" value="KAL2636405.1"/>
    <property type="molecule type" value="Genomic_DNA"/>
</dbReference>
<evidence type="ECO:0000256" key="2">
    <source>
        <dbReference type="SAM" id="MobiDB-lite"/>
    </source>
</evidence>
<accession>A0ABD1Z0E0</accession>